<gene>
    <name evidence="2" type="ORF">JKX24_02920</name>
</gene>
<dbReference type="AlphaFoldDB" id="A0A7U0RPC8"/>
<sequence>MPTITKSKSIYTLPRPVWLDAAGMSKGIGHDRQHLGIILAAGQVVRVRQTNAAFTTKLKLRLLNDDNKTEADFSIGNAWVEASVNAVSVPFIDTPYVEGTPVLEFEYPDASKPLPVYRKGENETTFFARWDAQDAEFALVDSEYANILVPKISKKDLKSLGEAKNIDGLIAYYDRIFTFYNALAGVSFEAESDSDRNSKNRYFIKADKNGAGAAYYGGNWTAESTSSVSSFWLTALDNNWGSLHEIAHGYQGNFMGDKYFSTGEVWNNIYAACYQDVMLGERKYKEGWLYDYGNMAKVEKKILDLIAQSTPLNQWDLRSKLYFIVLMVGKAGKNAFTHFNQQYRQSCNTPGFVPSEHALLDMLSESFAVAGNKVDVTPFIQWVGGYVTQEQRNRNVFSHAKAVYPLCQLVGAQDIESVKTQLKLDSTLQLVDSTQLKASGLKGNATLSFDIDDFAQIYGEDLILMEGARYAYKTRINSPTMVLSDLPIGVYTLRLPTGKNHKYQPTQDYLVLQQGDNVAKIGFVKKVSSSIVSQDINLLGLGDAVFATLAVDHAKGMVVIDVTSTTPHSYFPDMTYAKITLRNQQNAVIFSKDIHGTQATLSHDELPFTAGDKIEIYHEEPGRVRVSPAYPNILDNKNKTNVLLITNSGLKNEALPGDPEQALLARIETAAQHLRSYPQAYYALFSVFKDDIYLAINTFASPQREQLLETYKDCISASNIRPDELVGNTFSIAYKGISDWQFLTGTVDLVRKTLTIELIKGGVVHNYFPGTYATFSYDDADGNNLFSYEVIGDQAQQARTVVLPISGYGGEVIHLHHEEPNNRLVITNEMQHLRLGERSKQQTYCITPVGLERVAD</sequence>
<dbReference type="InterPro" id="IPR042279">
    <property type="entry name" value="Pep_M60_3"/>
</dbReference>
<dbReference type="Pfam" id="PF13402">
    <property type="entry name" value="Peptidase_M60"/>
    <property type="match status" value="1"/>
</dbReference>
<dbReference type="Proteomes" id="UP000596176">
    <property type="component" value="Chromosome"/>
</dbReference>
<evidence type="ECO:0000313" key="3">
    <source>
        <dbReference type="Proteomes" id="UP000596176"/>
    </source>
</evidence>
<proteinExistence type="predicted"/>
<dbReference type="Pfam" id="PF03272">
    <property type="entry name" value="Mucin_bdg"/>
    <property type="match status" value="2"/>
</dbReference>
<accession>A0A7U0RPC8</accession>
<dbReference type="InterPro" id="IPR004954">
    <property type="entry name" value="Mucin-bd"/>
</dbReference>
<dbReference type="RefSeq" id="WP_207975895.1">
    <property type="nucleotide sequence ID" value="NZ_CP068391.1"/>
</dbReference>
<organism evidence="2 3">
    <name type="scientific">Serratia proteamaculans</name>
    <dbReference type="NCBI Taxonomy" id="28151"/>
    <lineage>
        <taxon>Bacteria</taxon>
        <taxon>Pseudomonadati</taxon>
        <taxon>Pseudomonadota</taxon>
        <taxon>Gammaproteobacteria</taxon>
        <taxon>Enterobacterales</taxon>
        <taxon>Yersiniaceae</taxon>
        <taxon>Serratia</taxon>
    </lineage>
</organism>
<evidence type="ECO:0000313" key="2">
    <source>
        <dbReference type="EMBL" id="QQX54003.1"/>
    </source>
</evidence>
<dbReference type="SMART" id="SM01276">
    <property type="entry name" value="M60-like"/>
    <property type="match status" value="1"/>
</dbReference>
<feature type="domain" description="Peptidase M60" evidence="1">
    <location>
        <begin position="30"/>
        <end position="332"/>
    </location>
</feature>
<dbReference type="EMBL" id="CP068391">
    <property type="protein sequence ID" value="QQX54003.1"/>
    <property type="molecule type" value="Genomic_DNA"/>
</dbReference>
<dbReference type="Gene3D" id="1.10.390.30">
    <property type="entry name" value="Peptidase M60, enhancin-like domain 3"/>
    <property type="match status" value="1"/>
</dbReference>
<reference evidence="2 3" key="1">
    <citation type="submission" date="2021-01" db="EMBL/GenBank/DDBJ databases">
        <title>Chromosome sequence of Serratia proteamaculans strain 94 rif-r, isolated from spoiled beef.</title>
        <authorList>
            <person name="Zaytseva Y.V."/>
            <person name="Iablokov S.N."/>
            <person name="Klyukina A."/>
        </authorList>
    </citation>
    <scope>NUCLEOTIDE SEQUENCE [LARGE SCALE GENOMIC DNA]</scope>
    <source>
        <strain evidence="2 3">94 rif-r</strain>
    </source>
</reference>
<protein>
    <submittedName>
        <fullName evidence="2">Peptidase M60 viral enhancin protein</fullName>
    </submittedName>
</protein>
<name>A0A7U0RPC8_SERPR</name>
<dbReference type="InterPro" id="IPR031161">
    <property type="entry name" value="Peptidase_M60_dom"/>
</dbReference>
<dbReference type="Gene3D" id="3.40.390.80">
    <property type="entry name" value="Peptidase M60, enhancin-like domain 2"/>
    <property type="match status" value="1"/>
</dbReference>
<dbReference type="PROSITE" id="PS51723">
    <property type="entry name" value="PEPTIDASE_M60"/>
    <property type="match status" value="1"/>
</dbReference>
<evidence type="ECO:0000259" key="1">
    <source>
        <dbReference type="PROSITE" id="PS51723"/>
    </source>
</evidence>